<comment type="subcellular location">
    <subcellularLocation>
        <location evidence="1">Cell membrane</location>
        <topology evidence="1">Multi-pass membrane protein</topology>
    </subcellularLocation>
</comment>
<evidence type="ECO:0000313" key="10">
    <source>
        <dbReference type="Proteomes" id="UP001056429"/>
    </source>
</evidence>
<reference evidence="9" key="2">
    <citation type="submission" date="2021-04" db="EMBL/GenBank/DDBJ databases">
        <authorList>
            <person name="Dong X."/>
        </authorList>
    </citation>
    <scope>NUCLEOTIDE SEQUENCE</scope>
    <source>
        <strain evidence="9">ZWT</strain>
    </source>
</reference>
<gene>
    <name evidence="9" type="ORF">KDK92_02850</name>
</gene>
<evidence type="ECO:0000256" key="7">
    <source>
        <dbReference type="ARBA" id="ARBA00023136"/>
    </source>
</evidence>
<evidence type="ECO:0000256" key="3">
    <source>
        <dbReference type="ARBA" id="ARBA00022448"/>
    </source>
</evidence>
<dbReference type="AlphaFoldDB" id="A0A9J6NW04"/>
<organism evidence="9 10">
    <name type="scientific">Oceanirhabdus seepicola</name>
    <dbReference type="NCBI Taxonomy" id="2828781"/>
    <lineage>
        <taxon>Bacteria</taxon>
        <taxon>Bacillati</taxon>
        <taxon>Bacillota</taxon>
        <taxon>Clostridia</taxon>
        <taxon>Eubacteriales</taxon>
        <taxon>Clostridiaceae</taxon>
        <taxon>Oceanirhabdus</taxon>
    </lineage>
</organism>
<feature type="transmembrane region" description="Helical" evidence="8">
    <location>
        <begin position="325"/>
        <end position="350"/>
    </location>
</feature>
<dbReference type="Pfam" id="PF01235">
    <property type="entry name" value="Na_Ala_symp"/>
    <property type="match status" value="1"/>
</dbReference>
<keyword evidence="6 8" id="KW-1133">Transmembrane helix</keyword>
<dbReference type="PANTHER" id="PTHR30330:SF7">
    <property type="entry name" value="SODIUM_PROTON-DEPENDENT ALANINE CARRIER PROTEIN YRBD-RELATED"/>
    <property type="match status" value="1"/>
</dbReference>
<proteinExistence type="inferred from homology"/>
<dbReference type="InterPro" id="IPR001463">
    <property type="entry name" value="Na/Ala_symport"/>
</dbReference>
<evidence type="ECO:0000256" key="8">
    <source>
        <dbReference type="SAM" id="Phobius"/>
    </source>
</evidence>
<dbReference type="PANTHER" id="PTHR30330">
    <property type="entry name" value="AGSS FAMILY TRANSPORTER, SODIUM-ALANINE"/>
    <property type="match status" value="1"/>
</dbReference>
<keyword evidence="3" id="KW-0813">Transport</keyword>
<evidence type="ECO:0000256" key="4">
    <source>
        <dbReference type="ARBA" id="ARBA00022475"/>
    </source>
</evidence>
<dbReference type="Proteomes" id="UP001056429">
    <property type="component" value="Unassembled WGS sequence"/>
</dbReference>
<feature type="transmembrane region" description="Helical" evidence="8">
    <location>
        <begin position="158"/>
        <end position="175"/>
    </location>
</feature>
<evidence type="ECO:0000313" key="9">
    <source>
        <dbReference type="EMBL" id="MCM1988663.1"/>
    </source>
</evidence>
<feature type="transmembrane region" description="Helical" evidence="8">
    <location>
        <begin position="114"/>
        <end position="138"/>
    </location>
</feature>
<dbReference type="RefSeq" id="WP_250857534.1">
    <property type="nucleotide sequence ID" value="NZ_JAGSOJ010000001.1"/>
</dbReference>
<keyword evidence="10" id="KW-1185">Reference proteome</keyword>
<comment type="caution">
    <text evidence="9">The sequence shown here is derived from an EMBL/GenBank/DDBJ whole genome shotgun (WGS) entry which is preliminary data.</text>
</comment>
<reference evidence="9" key="1">
    <citation type="journal article" date="2021" name="mSystems">
        <title>Bacteria and Archaea Synergistically Convert Glycine Betaine to Biogenic Methane in the Formosa Cold Seep of the South China Sea.</title>
        <authorList>
            <person name="Li L."/>
            <person name="Zhang W."/>
            <person name="Zhang S."/>
            <person name="Song L."/>
            <person name="Sun Q."/>
            <person name="Zhang H."/>
            <person name="Xiang H."/>
            <person name="Dong X."/>
        </authorList>
    </citation>
    <scope>NUCLEOTIDE SEQUENCE</scope>
    <source>
        <strain evidence="9">ZWT</strain>
    </source>
</reference>
<feature type="transmembrane region" description="Helical" evidence="8">
    <location>
        <begin position="72"/>
        <end position="93"/>
    </location>
</feature>
<feature type="transmembrane region" description="Helical" evidence="8">
    <location>
        <begin position="182"/>
        <end position="206"/>
    </location>
</feature>
<evidence type="ECO:0000256" key="2">
    <source>
        <dbReference type="ARBA" id="ARBA00009261"/>
    </source>
</evidence>
<keyword evidence="4" id="KW-1003">Cell membrane</keyword>
<feature type="transmembrane region" description="Helical" evidence="8">
    <location>
        <begin position="389"/>
        <end position="407"/>
    </location>
</feature>
<feature type="transmembrane region" description="Helical" evidence="8">
    <location>
        <begin position="362"/>
        <end position="383"/>
    </location>
</feature>
<sequence>MPLLIISGAFITYRTIKLLNTISENDKTKWKFSKIKNALTISLSSKVGTGAIIGVLAAMWKASNNGVGGESIVLWVAIGMLILVPLTYSEVLFSQITKKTPRDFIEFNINRKAGAVYTIGLVILYSFGFVGFQLTGIQSVVKIFFKQSFNYELTHNTLLMYIIVPIVLGVSIIVITKSHKLFINALGSMISLVILFYTIFFIVFLYSTIEFVPQYISLIWRDFITFKSASIGIPIGLIIGFQRIIQISETGLGTSALASSDRENSPRREALLQSISTIISIFIAVVITSYVFTYGRYNLDNIALSGNGVERISGYLTSVFSVTGYLGLGIIVAFFVLSGMTTVLGSFHFLNVTMNISENKKIIFYISLITLSGILSISNFDVIFDAADLLMFIVGSLNIMAIFIFVIKNINKFKIK</sequence>
<dbReference type="EMBL" id="JAGSOJ010000001">
    <property type="protein sequence ID" value="MCM1988663.1"/>
    <property type="molecule type" value="Genomic_DNA"/>
</dbReference>
<evidence type="ECO:0000256" key="5">
    <source>
        <dbReference type="ARBA" id="ARBA00022692"/>
    </source>
</evidence>
<dbReference type="GO" id="GO:0005283">
    <property type="term" value="F:amino acid:sodium symporter activity"/>
    <property type="evidence" value="ECO:0007669"/>
    <property type="project" value="InterPro"/>
</dbReference>
<feature type="transmembrane region" description="Helical" evidence="8">
    <location>
        <begin position="270"/>
        <end position="292"/>
    </location>
</feature>
<keyword evidence="7 8" id="KW-0472">Membrane</keyword>
<accession>A0A9J6NW04</accession>
<dbReference type="GO" id="GO:0005886">
    <property type="term" value="C:plasma membrane"/>
    <property type="evidence" value="ECO:0007669"/>
    <property type="project" value="UniProtKB-SubCell"/>
</dbReference>
<comment type="similarity">
    <text evidence="2">Belongs to the alanine or glycine:cation symporter (AGCS) (TC 2.A.25) family.</text>
</comment>
<keyword evidence="5 8" id="KW-0812">Transmembrane</keyword>
<evidence type="ECO:0000256" key="6">
    <source>
        <dbReference type="ARBA" id="ARBA00022989"/>
    </source>
</evidence>
<evidence type="ECO:0000256" key="1">
    <source>
        <dbReference type="ARBA" id="ARBA00004651"/>
    </source>
</evidence>
<protein>
    <submittedName>
        <fullName evidence="9">Sodium:alanine symporter family protein</fullName>
    </submittedName>
</protein>
<feature type="transmembrane region" description="Helical" evidence="8">
    <location>
        <begin position="38"/>
        <end position="60"/>
    </location>
</feature>
<feature type="transmembrane region" description="Helical" evidence="8">
    <location>
        <begin position="218"/>
        <end position="241"/>
    </location>
</feature>
<name>A0A9J6NW04_9CLOT</name>